<evidence type="ECO:0000313" key="5">
    <source>
        <dbReference type="EMBL" id="KAJ3482662.1"/>
    </source>
</evidence>
<dbReference type="InterPro" id="IPR016024">
    <property type="entry name" value="ARM-type_fold"/>
</dbReference>
<comment type="caution">
    <text evidence="5">The sequence shown here is derived from an EMBL/GenBank/DDBJ whole genome shotgun (WGS) entry which is preliminary data.</text>
</comment>
<evidence type="ECO:0008006" key="7">
    <source>
        <dbReference type="Google" id="ProtNLM"/>
    </source>
</evidence>
<evidence type="ECO:0000256" key="2">
    <source>
        <dbReference type="ARBA" id="ARBA00006809"/>
    </source>
</evidence>
<dbReference type="Proteomes" id="UP001212997">
    <property type="component" value="Unassembled WGS sequence"/>
</dbReference>
<dbReference type="GO" id="GO:0005730">
    <property type="term" value="C:nucleolus"/>
    <property type="evidence" value="ECO:0007669"/>
    <property type="project" value="InterPro"/>
</dbReference>
<feature type="compositionally biased region" description="Acidic residues" evidence="4">
    <location>
        <begin position="38"/>
        <end position="54"/>
    </location>
</feature>
<evidence type="ECO:0000256" key="3">
    <source>
        <dbReference type="ARBA" id="ARBA00023242"/>
    </source>
</evidence>
<dbReference type="SUPFAM" id="SSF48371">
    <property type="entry name" value="ARM repeat"/>
    <property type="match status" value="1"/>
</dbReference>
<dbReference type="EMBL" id="JANAWD010000263">
    <property type="protein sequence ID" value="KAJ3482662.1"/>
    <property type="molecule type" value="Genomic_DNA"/>
</dbReference>
<dbReference type="AlphaFoldDB" id="A0AAD5V072"/>
<keyword evidence="6" id="KW-1185">Reference proteome</keyword>
<protein>
    <recommendedName>
        <fullName evidence="7">DNA polymerase V</fullName>
    </recommendedName>
</protein>
<dbReference type="InterPro" id="IPR007015">
    <property type="entry name" value="DNA_pol_V/MYBBP1A"/>
</dbReference>
<comment type="subcellular location">
    <subcellularLocation>
        <location evidence="1">Nucleus</location>
    </subcellularLocation>
</comment>
<dbReference type="PANTHER" id="PTHR13213">
    <property type="entry name" value="MYB-BINDING PROTEIN 1A FAMILY MEMBER"/>
    <property type="match status" value="1"/>
</dbReference>
<keyword evidence="3" id="KW-0539">Nucleus</keyword>
<sequence length="1211" mass="134471">MSTTLPLFWNLSSNSKQERLDASVKLVSALEQFQADFEAAEPPESTSEDDDSSPQEEPKKNEFDALNAQDVSYSIRRLVRGLASPRESSRLGFAVALTELLSRINTVTCAQVTAFIFDSAKIQGSMTGQEERDALFARLFGLTAIIQSGLLVRDTPLASSGSSAPAASDLNSCLDVVSQLVALGEKKAWLRESAWWTLKLAIEAIGSSDVSWKEDTLKSIFGTLFSDNKSWTPEKVALIPLMQTLYPRADWNKVLSPTFKQGELLHPTNYHTLARILKDVGIDEGDADMKAATGTWNPKVHFLWDLFLDDLLSDTESKKSCKGTFPEFFRILVDESLFASSSSPERKYWGFQIVQKALPRVSATDLPMLFTKNFMRSWINHLSHSDRYLHKIAKQVASDIQGLVKDNPRLGFTLILQLTGVHGSHQFDKLTKTKTVETILTSMDNDGIQSYIEYLLGQVNEEQGTKLPEIEVINARRIWIVDQLAALVRNGAIPKDDEWVQAILNWLAVHGLFLVRKKHEKSGLLALQTVPSPQFSDDLRNHCREKLQSCLAELTNHVSVVKIDDRSVKVAAVASDGQFWISRVLASIASLETDSKHATFLGDIGDDEKALREKARRLSDRLGKVQLNPCRHRLGDGISLFASQISGDQRDAAKGAELLLSATLLYCYCADSSDDGNDAESVLESCIEGATRMFPVEEKKSKKSRKSAAAPKEEDAPEPVDVLVDNVIGFLEEGTAYMRSIANQVFSLLSGVVQESTIDLIIAQLERRDPTELAQDEDEDEDMEGEDDSEDEDAGETSSDGSIAEDDEEDILEDPELRRKIEEALRVNGVQAATGESDDESEEELMDDEQMLAIDEQLAAAFRARAEEKKGKGVDAQREATHYKNRVLDLVDTYIKKQPTSPFIIRLILPLIDLIVSTSSDEKQLSDKATGLLRARIGKSKDLPSQVDTEQVTTVLEEIHSRARKAPTSDILTTLGQCSLYLTKALLHAGEEQPVVKVYRESLEDFVSRKASRLNTAFIQDFIKRHPHAAWNLRNDLTGVFGSSINGYRQAQLFQLLHAMSGQLSSLEIPQTELRTFMESLCRSSLSALDGACNDGFMSSAHLKEVLKVAQSAVRQTKRSFTTKEVSDIWQPSNWEEASKKLASSETLKSAAGLQTMCKQIAQIVGQESKQSKKKNADGKRKADEADEKQDDATEEKRPKRKKVKGKEATA</sequence>
<evidence type="ECO:0000313" key="6">
    <source>
        <dbReference type="Proteomes" id="UP001212997"/>
    </source>
</evidence>
<feature type="compositionally biased region" description="Acidic residues" evidence="4">
    <location>
        <begin position="774"/>
        <end position="795"/>
    </location>
</feature>
<feature type="region of interest" description="Disordered" evidence="4">
    <location>
        <begin position="37"/>
        <end position="64"/>
    </location>
</feature>
<feature type="compositionally biased region" description="Acidic residues" evidence="4">
    <location>
        <begin position="803"/>
        <end position="814"/>
    </location>
</feature>
<dbReference type="GO" id="GO:0000182">
    <property type="term" value="F:rDNA binding"/>
    <property type="evidence" value="ECO:0007669"/>
    <property type="project" value="TreeGrafter"/>
</dbReference>
<feature type="region of interest" description="Disordered" evidence="4">
    <location>
        <begin position="697"/>
        <end position="717"/>
    </location>
</feature>
<dbReference type="GO" id="GO:0006355">
    <property type="term" value="P:regulation of DNA-templated transcription"/>
    <property type="evidence" value="ECO:0007669"/>
    <property type="project" value="InterPro"/>
</dbReference>
<comment type="similarity">
    <text evidence="2">Belongs to the MYBBP1A family.</text>
</comment>
<gene>
    <name evidence="5" type="ORF">NLI96_g6831</name>
</gene>
<organism evidence="5 6">
    <name type="scientific">Meripilus lineatus</name>
    <dbReference type="NCBI Taxonomy" id="2056292"/>
    <lineage>
        <taxon>Eukaryota</taxon>
        <taxon>Fungi</taxon>
        <taxon>Dikarya</taxon>
        <taxon>Basidiomycota</taxon>
        <taxon>Agaricomycotina</taxon>
        <taxon>Agaricomycetes</taxon>
        <taxon>Polyporales</taxon>
        <taxon>Meripilaceae</taxon>
        <taxon>Meripilus</taxon>
    </lineage>
</organism>
<evidence type="ECO:0000256" key="1">
    <source>
        <dbReference type="ARBA" id="ARBA00004123"/>
    </source>
</evidence>
<evidence type="ECO:0000256" key="4">
    <source>
        <dbReference type="SAM" id="MobiDB-lite"/>
    </source>
</evidence>
<proteinExistence type="inferred from homology"/>
<feature type="compositionally biased region" description="Basic and acidic residues" evidence="4">
    <location>
        <begin position="1175"/>
        <end position="1184"/>
    </location>
</feature>
<feature type="region of interest" description="Disordered" evidence="4">
    <location>
        <begin position="769"/>
        <end position="815"/>
    </location>
</feature>
<dbReference type="Pfam" id="PF04931">
    <property type="entry name" value="DNA_pol_phi"/>
    <property type="match status" value="1"/>
</dbReference>
<feature type="region of interest" description="Disordered" evidence="4">
    <location>
        <begin position="1165"/>
        <end position="1211"/>
    </location>
</feature>
<dbReference type="PANTHER" id="PTHR13213:SF2">
    <property type="entry name" value="MYB-BINDING PROTEIN 1A"/>
    <property type="match status" value="1"/>
</dbReference>
<name>A0AAD5V072_9APHY</name>
<accession>A0AAD5V072</accession>
<reference evidence="5" key="1">
    <citation type="submission" date="2022-07" db="EMBL/GenBank/DDBJ databases">
        <title>Genome Sequence of Physisporinus lineatus.</title>
        <authorList>
            <person name="Buettner E."/>
        </authorList>
    </citation>
    <scope>NUCLEOTIDE SEQUENCE</scope>
    <source>
        <strain evidence="5">VT162</strain>
    </source>
</reference>